<dbReference type="SUPFAM" id="SSF102405">
    <property type="entry name" value="MCP/YpsA-like"/>
    <property type="match status" value="1"/>
</dbReference>
<dbReference type="PANTHER" id="PTHR31223:SF70">
    <property type="entry name" value="LOG FAMILY PROTEIN YJL055W"/>
    <property type="match status" value="1"/>
</dbReference>
<dbReference type="Gene3D" id="3.40.50.450">
    <property type="match status" value="1"/>
</dbReference>
<dbReference type="EMBL" id="QBKS01000001">
    <property type="protein sequence ID" value="PTX55600.1"/>
    <property type="molecule type" value="Genomic_DNA"/>
</dbReference>
<evidence type="ECO:0000313" key="5">
    <source>
        <dbReference type="Proteomes" id="UP000243978"/>
    </source>
</evidence>
<keyword evidence="3" id="KW-0203">Cytokinin biosynthesis</keyword>
<dbReference type="GO" id="GO:0005829">
    <property type="term" value="C:cytosol"/>
    <property type="evidence" value="ECO:0007669"/>
    <property type="project" value="TreeGrafter"/>
</dbReference>
<dbReference type="Pfam" id="PF03641">
    <property type="entry name" value="Lysine_decarbox"/>
    <property type="match status" value="1"/>
</dbReference>
<dbReference type="OrthoDB" id="9801098at2"/>
<evidence type="ECO:0000313" key="4">
    <source>
        <dbReference type="EMBL" id="PTX55600.1"/>
    </source>
</evidence>
<evidence type="ECO:0000256" key="3">
    <source>
        <dbReference type="RuleBase" id="RU363015"/>
    </source>
</evidence>
<name>A0A2T6BHR4_9RHOB</name>
<comment type="caution">
    <text evidence="4">The sequence shown here is derived from an EMBL/GenBank/DDBJ whole genome shotgun (WGS) entry which is preliminary data.</text>
</comment>
<keyword evidence="5" id="KW-1185">Reference proteome</keyword>
<dbReference type="RefSeq" id="WP_107843876.1">
    <property type="nucleotide sequence ID" value="NZ_QBKS01000001.1"/>
</dbReference>
<dbReference type="InterPro" id="IPR005269">
    <property type="entry name" value="LOG"/>
</dbReference>
<evidence type="ECO:0000256" key="2">
    <source>
        <dbReference type="ARBA" id="ARBA00006763"/>
    </source>
</evidence>
<protein>
    <recommendedName>
        <fullName evidence="3">Cytokinin riboside 5'-monophosphate phosphoribohydrolase</fullName>
        <ecNumber evidence="3">3.2.2.n1</ecNumber>
    </recommendedName>
</protein>
<reference evidence="4 5" key="1">
    <citation type="submission" date="2018-04" db="EMBL/GenBank/DDBJ databases">
        <title>Genomic Encyclopedia of Archaeal and Bacterial Type Strains, Phase II (KMG-II): from individual species to whole genera.</title>
        <authorList>
            <person name="Goeker M."/>
        </authorList>
    </citation>
    <scope>NUCLEOTIDE SEQUENCE [LARGE SCALE GENOMIC DNA]</scope>
    <source>
        <strain evidence="4 5">DSM 100977</strain>
    </source>
</reference>
<dbReference type="EC" id="3.2.2.n1" evidence="3"/>
<comment type="catalytic activity">
    <reaction evidence="1">
        <text>AMP + H2O = D-ribose 5-phosphate + adenine</text>
        <dbReference type="Rhea" id="RHEA:20129"/>
        <dbReference type="ChEBI" id="CHEBI:15377"/>
        <dbReference type="ChEBI" id="CHEBI:16708"/>
        <dbReference type="ChEBI" id="CHEBI:78346"/>
        <dbReference type="ChEBI" id="CHEBI:456215"/>
        <dbReference type="EC" id="3.2.2.4"/>
    </reaction>
</comment>
<dbReference type="GO" id="GO:0008714">
    <property type="term" value="F:AMP nucleosidase activity"/>
    <property type="evidence" value="ECO:0007669"/>
    <property type="project" value="UniProtKB-EC"/>
</dbReference>
<dbReference type="PANTHER" id="PTHR31223">
    <property type="entry name" value="LOG FAMILY PROTEIN YJL055W"/>
    <property type="match status" value="1"/>
</dbReference>
<gene>
    <name evidence="4" type="ORF">C8N43_0239</name>
</gene>
<dbReference type="NCBIfam" id="TIGR00730">
    <property type="entry name" value="Rossman fold protein, TIGR00730 family"/>
    <property type="match status" value="1"/>
</dbReference>
<dbReference type="InterPro" id="IPR031100">
    <property type="entry name" value="LOG_fam"/>
</dbReference>
<evidence type="ECO:0000256" key="1">
    <source>
        <dbReference type="ARBA" id="ARBA00000274"/>
    </source>
</evidence>
<sequence>MSDAKSVCVYCGSRFGANPAYRAAANALGHALAAHGWRLVYGAGDVGLMGEVAKATQAAGGETFGVIPTHLFEREVGKRDLTTFVITETMHERKKVMYMNADAIVVLPGGAGSLDEFFEVLTWRQLGLHEKPICLLNIAGYWDPLVALMDNVVTEGFADASLLEFVSVMPDVEALTAGLETALG</sequence>
<organism evidence="4 5">
    <name type="scientific">Litoreibacter ponti</name>
    <dbReference type="NCBI Taxonomy" id="1510457"/>
    <lineage>
        <taxon>Bacteria</taxon>
        <taxon>Pseudomonadati</taxon>
        <taxon>Pseudomonadota</taxon>
        <taxon>Alphaproteobacteria</taxon>
        <taxon>Rhodobacterales</taxon>
        <taxon>Roseobacteraceae</taxon>
        <taxon>Litoreibacter</taxon>
    </lineage>
</organism>
<proteinExistence type="inferred from homology"/>
<comment type="similarity">
    <text evidence="2 3">Belongs to the LOG family.</text>
</comment>
<accession>A0A2T6BHR4</accession>
<dbReference type="GO" id="GO:0009691">
    <property type="term" value="P:cytokinin biosynthetic process"/>
    <property type="evidence" value="ECO:0007669"/>
    <property type="project" value="UniProtKB-UniRule"/>
</dbReference>
<dbReference type="Proteomes" id="UP000243978">
    <property type="component" value="Unassembled WGS sequence"/>
</dbReference>
<keyword evidence="3" id="KW-0378">Hydrolase</keyword>
<dbReference type="AlphaFoldDB" id="A0A2T6BHR4"/>